<evidence type="ECO:0000256" key="5">
    <source>
        <dbReference type="PIRSR" id="PIRSR600917-52"/>
    </source>
</evidence>
<dbReference type="InterPro" id="IPR050738">
    <property type="entry name" value="Sulfatase"/>
</dbReference>
<dbReference type="PANTHER" id="PTHR42693">
    <property type="entry name" value="ARYLSULFATASE FAMILY MEMBER"/>
    <property type="match status" value="1"/>
</dbReference>
<name>C1H7S1_PARBA</name>
<dbReference type="HOGENOM" id="CLU_482408_0_0_1"/>
<reference evidence="7 8" key="1">
    <citation type="journal article" date="2011" name="PLoS Genet.">
        <title>Comparative genomic analysis of human fungal pathogens causing paracoccidioidomycosis.</title>
        <authorList>
            <person name="Desjardins C.A."/>
            <person name="Champion M.D."/>
            <person name="Holder J.W."/>
            <person name="Muszewska A."/>
            <person name="Goldberg J."/>
            <person name="Bailao A.M."/>
            <person name="Brigido M.M."/>
            <person name="Ferreira M.E."/>
            <person name="Garcia A.M."/>
            <person name="Grynberg M."/>
            <person name="Gujja S."/>
            <person name="Heiman D.I."/>
            <person name="Henn M.R."/>
            <person name="Kodira C.D."/>
            <person name="Leon-Narvaez H."/>
            <person name="Longo L.V."/>
            <person name="Ma L.J."/>
            <person name="Malavazi I."/>
            <person name="Matsuo A.L."/>
            <person name="Morais F.V."/>
            <person name="Pereira M."/>
            <person name="Rodriguez-Brito S."/>
            <person name="Sakthikumar S."/>
            <person name="Salem-Izacc S.M."/>
            <person name="Sykes S.M."/>
            <person name="Teixeira M.M."/>
            <person name="Vallejo M.C."/>
            <person name="Walter M.E."/>
            <person name="Yandava C."/>
            <person name="Young S."/>
            <person name="Zeng Q."/>
            <person name="Zucker J."/>
            <person name="Felipe M.S."/>
            <person name="Goldman G.H."/>
            <person name="Haas B.J."/>
            <person name="McEwen J.G."/>
            <person name="Nino-Vega G."/>
            <person name="Puccia R."/>
            <person name="San-Blas G."/>
            <person name="Soares C.M."/>
            <person name="Birren B.W."/>
            <person name="Cuomo C.A."/>
        </authorList>
    </citation>
    <scope>NUCLEOTIDE SEQUENCE [LARGE SCALE GENOMIC DNA]</scope>
    <source>
        <strain evidence="8">ATCC MYA-826 / Pb01</strain>
    </source>
</reference>
<comment type="PTM">
    <text evidence="5">The conversion to 3-oxoalanine (also known as C-formylglycine, FGly), of a serine or cysteine residue in prokaryotes and of a cysteine residue in eukaryotes, is critical for catalytic activity.</text>
</comment>
<evidence type="ECO:0000313" key="8">
    <source>
        <dbReference type="Proteomes" id="UP000002059"/>
    </source>
</evidence>
<evidence type="ECO:0000256" key="1">
    <source>
        <dbReference type="ARBA" id="ARBA00008779"/>
    </source>
</evidence>
<evidence type="ECO:0000313" key="7">
    <source>
        <dbReference type="EMBL" id="EEH36394.2"/>
    </source>
</evidence>
<comment type="similarity">
    <text evidence="1">Belongs to the sulfatase family.</text>
</comment>
<dbReference type="InterPro" id="IPR000917">
    <property type="entry name" value="Sulfatase_N"/>
</dbReference>
<dbReference type="InterPro" id="IPR017850">
    <property type="entry name" value="Alkaline_phosphatase_core_sf"/>
</dbReference>
<feature type="domain" description="Sulfatase N-terminal" evidence="6">
    <location>
        <begin position="295"/>
        <end position="475"/>
    </location>
</feature>
<dbReference type="Proteomes" id="UP000002059">
    <property type="component" value="Partially assembled WGS sequence"/>
</dbReference>
<dbReference type="PROSITE" id="PS00149">
    <property type="entry name" value="SULFATASE_2"/>
    <property type="match status" value="1"/>
</dbReference>
<dbReference type="InterPro" id="IPR024607">
    <property type="entry name" value="Sulfatase_CS"/>
</dbReference>
<proteinExistence type="inferred from homology"/>
<accession>C1H7S1</accession>
<evidence type="ECO:0000259" key="6">
    <source>
        <dbReference type="Pfam" id="PF00884"/>
    </source>
</evidence>
<keyword evidence="4" id="KW-0106">Calcium</keyword>
<dbReference type="AlphaFoldDB" id="C1H7S1"/>
<dbReference type="SUPFAM" id="SSF53649">
    <property type="entry name" value="Alkaline phosphatase-like"/>
    <property type="match status" value="1"/>
</dbReference>
<dbReference type="STRING" id="502779.C1H7S1"/>
<dbReference type="OrthoDB" id="103349at2759"/>
<dbReference type="GO" id="GO:0046872">
    <property type="term" value="F:metal ion binding"/>
    <property type="evidence" value="ECO:0007669"/>
    <property type="project" value="UniProtKB-KW"/>
</dbReference>
<evidence type="ECO:0000256" key="2">
    <source>
        <dbReference type="ARBA" id="ARBA00022723"/>
    </source>
</evidence>
<organism evidence="7 8">
    <name type="scientific">Paracoccidioides lutzii (strain ATCC MYA-826 / Pb01)</name>
    <name type="common">Paracoccidioides brasiliensis</name>
    <dbReference type="NCBI Taxonomy" id="502779"/>
    <lineage>
        <taxon>Eukaryota</taxon>
        <taxon>Fungi</taxon>
        <taxon>Dikarya</taxon>
        <taxon>Ascomycota</taxon>
        <taxon>Pezizomycotina</taxon>
        <taxon>Eurotiomycetes</taxon>
        <taxon>Eurotiomycetidae</taxon>
        <taxon>Onygenales</taxon>
        <taxon>Ajellomycetaceae</taxon>
        <taxon>Paracoccidioides</taxon>
    </lineage>
</organism>
<dbReference type="eggNOG" id="KOG3867">
    <property type="taxonomic scope" value="Eukaryota"/>
</dbReference>
<dbReference type="Gene3D" id="3.30.1120.10">
    <property type="match status" value="1"/>
</dbReference>
<dbReference type="PANTHER" id="PTHR42693:SF33">
    <property type="entry name" value="ARYLSULFATASE"/>
    <property type="match status" value="1"/>
</dbReference>
<dbReference type="EMBL" id="KN294011">
    <property type="protein sequence ID" value="EEH36394.2"/>
    <property type="molecule type" value="Genomic_DNA"/>
</dbReference>
<dbReference type="KEGG" id="pbl:PAAG_06812"/>
<keyword evidence="3" id="KW-0378">Hydrolase</keyword>
<dbReference type="Pfam" id="PF00884">
    <property type="entry name" value="Sulfatase"/>
    <property type="match status" value="1"/>
</dbReference>
<gene>
    <name evidence="7" type="ORF">PAAG_06812</name>
</gene>
<keyword evidence="8" id="KW-1185">Reference proteome</keyword>
<dbReference type="Gene3D" id="3.40.720.10">
    <property type="entry name" value="Alkaline Phosphatase, subunit A"/>
    <property type="match status" value="1"/>
</dbReference>
<dbReference type="RefSeq" id="XP_015700453.1">
    <property type="nucleotide sequence ID" value="XM_015846018.1"/>
</dbReference>
<keyword evidence="2" id="KW-0479">Metal-binding</keyword>
<protein>
    <submittedName>
        <fullName evidence="7">Arylsulfatase</fullName>
    </submittedName>
</protein>
<feature type="modified residue" description="3-oxoalanine (Ser)" evidence="5">
    <location>
        <position position="327"/>
    </location>
</feature>
<evidence type="ECO:0000256" key="3">
    <source>
        <dbReference type="ARBA" id="ARBA00022801"/>
    </source>
</evidence>
<dbReference type="GeneID" id="9094568"/>
<dbReference type="VEuPathDB" id="FungiDB:PAAG_06812"/>
<sequence length="565" mass="64093">MKQARDSPYFFTASVCAGTITDERDLRTGQMAMSLRMYSFRKHRKSRPRRLDFVIFPEREAAFIARRVIEDDSTKARRGASLSLRQLKEAATNWMIYPHLLLTLAGLSPVVGLRTYAPILVASLGFERLRSNALVSIETWIQVVLMIIWGYAGLDADCSCIPQTAISDSQCLPSPSPFVPHIIPINGSWLAVNSRLAEERSITMAVFNMAASATGIVGSQIFRQKDRPLYVIGWTPLSPLRCFLHCTLPWILLIELPKNLRSYTKYISLKDKGYFRECLNGPISSLSSLMTSDFLTVELWERNQYPNLDHLARDGLRFTDFHTASASSPTRSMLLSGTDNHIAGVAAMIETLQEFQREKLSYKGYLSGRVAALPEILRSAGYYTVMSGKWHLGLTPDQYVSKRGFERSLRAQTDNKTEGAANQMGWEPQLQNSDELPSIFESTPVLYVEGEKEIDLSELDPNFYFTDAFADKFMRITHPYPAFKGREVVPVRENTVTGWELFGRQAVRKGQWKAVLIQKPYGKLDPRETGDLSRMRKMQESLHAWDEFVKEVGLSVPHRVWGFES</sequence>
<dbReference type="GO" id="GO:0004065">
    <property type="term" value="F:arylsulfatase activity"/>
    <property type="evidence" value="ECO:0007669"/>
    <property type="project" value="TreeGrafter"/>
</dbReference>
<evidence type="ECO:0000256" key="4">
    <source>
        <dbReference type="ARBA" id="ARBA00022837"/>
    </source>
</evidence>